<gene>
    <name evidence="2" type="ORF">DWU98_09890</name>
</gene>
<evidence type="ECO:0000256" key="1">
    <source>
        <dbReference type="SAM" id="MobiDB-lite"/>
    </source>
</evidence>
<dbReference type="Pfam" id="PF05954">
    <property type="entry name" value="Phage_GPD"/>
    <property type="match status" value="1"/>
</dbReference>
<dbReference type="Proteomes" id="UP000254258">
    <property type="component" value="Unassembled WGS sequence"/>
</dbReference>
<comment type="caution">
    <text evidence="2">The sequence shown here is derived from an EMBL/GenBank/DDBJ whole genome shotgun (WGS) entry which is preliminary data.</text>
</comment>
<sequence length="278" mass="30354">MRHQRAARHREIDCVIHAISIGEIRDAPEQAQANHSYPVDLIAGEHDLTPHVSDALAREPVSQLDQTESDMALLKRLGKHWDAVATVKKGYLLFAPIGHGKTTSGTDLPTVTLQRASGDRHHFQEIDRSAYTGVRARWYDMDGARGHLALAGTNGHVKILRGDYPTEADAKRAAEAELARVKRGAATFTLDLAIGRPDIFPEMPAKLMGWPDAITAYEWIVAKATHKLDGSGGYLTSLELENRVAVADHAAVDDGDDNTMDSSDDSLASLLRTPQGRD</sequence>
<feature type="compositionally biased region" description="Acidic residues" evidence="1">
    <location>
        <begin position="253"/>
        <end position="264"/>
    </location>
</feature>
<evidence type="ECO:0000313" key="2">
    <source>
        <dbReference type="EMBL" id="RDS82322.1"/>
    </source>
</evidence>
<reference evidence="2 3" key="1">
    <citation type="submission" date="2018-07" db="EMBL/GenBank/DDBJ databases">
        <title>Dyella monticola sp. nov. and Dyella psychrodurans sp. nov. isolated from monsoon evergreen broad-leaved forest soil of Dinghu Mountain, China.</title>
        <authorList>
            <person name="Gao Z."/>
            <person name="Qiu L."/>
        </authorList>
    </citation>
    <scope>NUCLEOTIDE SEQUENCE [LARGE SCALE GENOMIC DNA]</scope>
    <source>
        <strain evidence="2 3">4G-K06</strain>
    </source>
</reference>
<keyword evidence="3" id="KW-1185">Reference proteome</keyword>
<dbReference type="EMBL" id="QRBE01000004">
    <property type="protein sequence ID" value="RDS82322.1"/>
    <property type="molecule type" value="Genomic_DNA"/>
</dbReference>
<name>A0A370X1T7_9GAMM</name>
<dbReference type="AlphaFoldDB" id="A0A370X1T7"/>
<organism evidence="2 3">
    <name type="scientific">Dyella monticola</name>
    <dbReference type="NCBI Taxonomy" id="1927958"/>
    <lineage>
        <taxon>Bacteria</taxon>
        <taxon>Pseudomonadati</taxon>
        <taxon>Pseudomonadota</taxon>
        <taxon>Gammaproteobacteria</taxon>
        <taxon>Lysobacterales</taxon>
        <taxon>Rhodanobacteraceae</taxon>
        <taxon>Dyella</taxon>
    </lineage>
</organism>
<proteinExistence type="predicted"/>
<protein>
    <submittedName>
        <fullName evidence="2">Uncharacterized protein</fullName>
    </submittedName>
</protein>
<evidence type="ECO:0000313" key="3">
    <source>
        <dbReference type="Proteomes" id="UP000254258"/>
    </source>
</evidence>
<feature type="region of interest" description="Disordered" evidence="1">
    <location>
        <begin position="252"/>
        <end position="278"/>
    </location>
</feature>
<accession>A0A370X1T7</accession>